<reference evidence="2" key="1">
    <citation type="journal article" date="2020" name="Stud. Mycol.">
        <title>101 Dothideomycetes genomes: a test case for predicting lifestyles and emergence of pathogens.</title>
        <authorList>
            <person name="Haridas S."/>
            <person name="Albert R."/>
            <person name="Binder M."/>
            <person name="Bloem J."/>
            <person name="Labutti K."/>
            <person name="Salamov A."/>
            <person name="Andreopoulos B."/>
            <person name="Baker S."/>
            <person name="Barry K."/>
            <person name="Bills G."/>
            <person name="Bluhm B."/>
            <person name="Cannon C."/>
            <person name="Castanera R."/>
            <person name="Culley D."/>
            <person name="Daum C."/>
            <person name="Ezra D."/>
            <person name="Gonzalez J."/>
            <person name="Henrissat B."/>
            <person name="Kuo A."/>
            <person name="Liang C."/>
            <person name="Lipzen A."/>
            <person name="Lutzoni F."/>
            <person name="Magnuson J."/>
            <person name="Mondo S."/>
            <person name="Nolan M."/>
            <person name="Ohm R."/>
            <person name="Pangilinan J."/>
            <person name="Park H.-J."/>
            <person name="Ramirez L."/>
            <person name="Alfaro M."/>
            <person name="Sun H."/>
            <person name="Tritt A."/>
            <person name="Yoshinaga Y."/>
            <person name="Zwiers L.-H."/>
            <person name="Turgeon B."/>
            <person name="Goodwin S."/>
            <person name="Spatafora J."/>
            <person name="Crous P."/>
            <person name="Grigoriev I."/>
        </authorList>
    </citation>
    <scope>NUCLEOTIDE SEQUENCE</scope>
    <source>
        <strain evidence="2">CBS 123094</strain>
    </source>
</reference>
<organism evidence="2 3">
    <name type="scientific">Amniculicola lignicola CBS 123094</name>
    <dbReference type="NCBI Taxonomy" id="1392246"/>
    <lineage>
        <taxon>Eukaryota</taxon>
        <taxon>Fungi</taxon>
        <taxon>Dikarya</taxon>
        <taxon>Ascomycota</taxon>
        <taxon>Pezizomycotina</taxon>
        <taxon>Dothideomycetes</taxon>
        <taxon>Pleosporomycetidae</taxon>
        <taxon>Pleosporales</taxon>
        <taxon>Amniculicolaceae</taxon>
        <taxon>Amniculicola</taxon>
    </lineage>
</organism>
<sequence>MTTNHNHFGYQARLDFVQGLLRKEFNVEADAEVNPIQYEPNFPFRYNNFVYRVTLHTPITSAQVEKHVVDRPGCVAIPEGTKHLIVRLANPAAEGVHSETRVENEVALIKLSAAALKHIQPHVVPSIYAWGSAAAEAYGWTIQELMPGTPVDEAFESMTLEQKKLILAQMAKLLKGLQGYQLPSTITGLGGVTFNENGQILSAAMPTFGEGPWSSLEAYFRRRIEAAFKTADTSPQIQGWRANGVRDRLDAFVERGLAAQFESLESKDEKCITHADFNTNNFLFDPSTYQITGLIDWDFSIIMHPSHEFLRSFIATGGQFRGWCGEEGGEHAALSEARLHGFPSPLPQSTKDGVNWELAKALEDELERLDAKRPRTIKGIEKVADVDTVLRTITPWRLTNPDILQRQSEEVLRKCRQDNEAQLANMLKYLGF</sequence>
<evidence type="ECO:0000259" key="1">
    <source>
        <dbReference type="Pfam" id="PF01636"/>
    </source>
</evidence>
<dbReference type="Proteomes" id="UP000799779">
    <property type="component" value="Unassembled WGS sequence"/>
</dbReference>
<dbReference type="PANTHER" id="PTHR21310:SF15">
    <property type="entry name" value="AMINOGLYCOSIDE PHOSPHOTRANSFERASE DOMAIN-CONTAINING PROTEIN"/>
    <property type="match status" value="1"/>
</dbReference>
<dbReference type="InterPro" id="IPR011009">
    <property type="entry name" value="Kinase-like_dom_sf"/>
</dbReference>
<dbReference type="PANTHER" id="PTHR21310">
    <property type="entry name" value="AMINOGLYCOSIDE PHOSPHOTRANSFERASE-RELATED-RELATED"/>
    <property type="match status" value="1"/>
</dbReference>
<dbReference type="EMBL" id="ML977652">
    <property type="protein sequence ID" value="KAF1994757.1"/>
    <property type="molecule type" value="Genomic_DNA"/>
</dbReference>
<proteinExistence type="predicted"/>
<dbReference type="Pfam" id="PF01636">
    <property type="entry name" value="APH"/>
    <property type="match status" value="1"/>
</dbReference>
<dbReference type="AlphaFoldDB" id="A0A6A5W0P8"/>
<dbReference type="OrthoDB" id="2831558at2759"/>
<dbReference type="InterPro" id="IPR002575">
    <property type="entry name" value="Aminoglycoside_PTrfase"/>
</dbReference>
<keyword evidence="3" id="KW-1185">Reference proteome</keyword>
<evidence type="ECO:0000313" key="3">
    <source>
        <dbReference type="Proteomes" id="UP000799779"/>
    </source>
</evidence>
<gene>
    <name evidence="2" type="ORF">P154DRAFT_501392</name>
</gene>
<evidence type="ECO:0000313" key="2">
    <source>
        <dbReference type="EMBL" id="KAF1994757.1"/>
    </source>
</evidence>
<dbReference type="Gene3D" id="3.90.1200.10">
    <property type="match status" value="1"/>
</dbReference>
<accession>A0A6A5W0P8</accession>
<dbReference type="InterPro" id="IPR051678">
    <property type="entry name" value="AGP_Transferase"/>
</dbReference>
<dbReference type="SUPFAM" id="SSF56112">
    <property type="entry name" value="Protein kinase-like (PK-like)"/>
    <property type="match status" value="1"/>
</dbReference>
<protein>
    <recommendedName>
        <fullName evidence="1">Aminoglycoside phosphotransferase domain-containing protein</fullName>
    </recommendedName>
</protein>
<feature type="domain" description="Aminoglycoside phosphotransferase" evidence="1">
    <location>
        <begin position="82"/>
        <end position="320"/>
    </location>
</feature>
<name>A0A6A5W0P8_9PLEO</name>